<organism evidence="1 2">
    <name type="scientific">Plutella xylostella</name>
    <name type="common">Diamondback moth</name>
    <name type="synonym">Plutella maculipennis</name>
    <dbReference type="NCBI Taxonomy" id="51655"/>
    <lineage>
        <taxon>Eukaryota</taxon>
        <taxon>Metazoa</taxon>
        <taxon>Ecdysozoa</taxon>
        <taxon>Arthropoda</taxon>
        <taxon>Hexapoda</taxon>
        <taxon>Insecta</taxon>
        <taxon>Pterygota</taxon>
        <taxon>Neoptera</taxon>
        <taxon>Endopterygota</taxon>
        <taxon>Lepidoptera</taxon>
        <taxon>Glossata</taxon>
        <taxon>Ditrysia</taxon>
        <taxon>Yponomeutoidea</taxon>
        <taxon>Plutellidae</taxon>
        <taxon>Plutella</taxon>
    </lineage>
</organism>
<comment type="caution">
    <text evidence="1">The sequence shown here is derived from an EMBL/GenBank/DDBJ whole genome shotgun (WGS) entry which is preliminary data.</text>
</comment>
<reference evidence="1 2" key="1">
    <citation type="submission" date="2021-06" db="EMBL/GenBank/DDBJ databases">
        <title>A haploid diamondback moth (Plutella xylostella L.) genome assembly resolves 31 chromosomes and identifies a diamide resistance mutation.</title>
        <authorList>
            <person name="Ward C.M."/>
            <person name="Perry K.D."/>
            <person name="Baker G."/>
            <person name="Powis K."/>
            <person name="Heckel D.G."/>
            <person name="Baxter S.W."/>
        </authorList>
    </citation>
    <scope>NUCLEOTIDE SEQUENCE [LARGE SCALE GENOMIC DNA]</scope>
    <source>
        <strain evidence="1 2">LV</strain>
        <tissue evidence="1">Single pupa</tissue>
    </source>
</reference>
<dbReference type="Proteomes" id="UP000823941">
    <property type="component" value="Chromosome 13"/>
</dbReference>
<evidence type="ECO:0000313" key="2">
    <source>
        <dbReference type="Proteomes" id="UP000823941"/>
    </source>
</evidence>
<protein>
    <submittedName>
        <fullName evidence="1">Uncharacterized protein</fullName>
    </submittedName>
</protein>
<gene>
    <name evidence="1" type="ORF">JYU34_009630</name>
</gene>
<keyword evidence="2" id="KW-1185">Reference proteome</keyword>
<name>A0ABQ7QLA4_PLUXY</name>
<evidence type="ECO:0000313" key="1">
    <source>
        <dbReference type="EMBL" id="KAG7305550.1"/>
    </source>
</evidence>
<dbReference type="EMBL" id="JAHIBW010000013">
    <property type="protein sequence ID" value="KAG7305550.1"/>
    <property type="molecule type" value="Genomic_DNA"/>
</dbReference>
<accession>A0ABQ7QLA4</accession>
<sequence length="84" mass="8858">MSSLCPMSTNSAVLGSGSEMEAAGRGWAKGATGKDSEATSVLAAEYFCLEPVVGRAANAHTRVAPDCVYTPTQEHFGTRLLHWN</sequence>
<proteinExistence type="predicted"/>